<sequence length="539" mass="59804">MDYQKCLSVYGACALSVISLSGCGSSSESGSPPVSDKPDVVAPPVAVEPPPVEPPVEPPVVEPPPVVKPVPEMTALHQQVEHYIDNTAQWFADQQLDCTVEVEQRHALCEPVLVKFSDGHFSEQRVDSKQTILVLDTGMALQSVLRYRSRIRATYRYDAQTQRFVEGDPSIAISGVGKKLLSELDQFTFTAPEQTEPRPGFVPAAWLADLAKIYTSKVPDDTVDYESQVPHVSHGTMVLGYLAEHNPEAEFVLLDTAQFLPFASHKDLVCDKAVNALLAKMQTAADSLTSDVIQQHGVEFINFSGGYTQGNVRNIFNKHCEGQLTEQEGKALLLAAKPIYDAMFAAPNTLGVQSGIRKIKGANEHSHALDALSYPHRTTVYTYTSAQQDTPLDIAGQANWRSVLNDYAEQFEGHDFIDLFVNFGIEGWLNPDTNNSTPKMQSDVFGMRYAPERELHASWAAPVATSYAVYLQSVQRQQDENWVFSPAFIKAQMMPSLCPAKPEDTDKVKAYVRQSEACRIQDPLKFRADELNRLKYLDF</sequence>
<protein>
    <recommendedName>
        <fullName evidence="4">Lipoprotein</fullName>
    </recommendedName>
</protein>
<feature type="region of interest" description="Disordered" evidence="1">
    <location>
        <begin position="26"/>
        <end position="58"/>
    </location>
</feature>
<dbReference type="RefSeq" id="WP_209052560.1">
    <property type="nucleotide sequence ID" value="NZ_CP072425.1"/>
</dbReference>
<dbReference type="EMBL" id="CP072425">
    <property type="protein sequence ID" value="QTL35763.1"/>
    <property type="molecule type" value="Genomic_DNA"/>
</dbReference>
<reference evidence="2 3" key="1">
    <citation type="submission" date="2021-03" db="EMBL/GenBank/DDBJ databases">
        <title>Complete Genome of Pseudoalteromonas viridis Strain BBR56, a new biocontrol bacterial candidate.</title>
        <authorList>
            <person name="Handayani D.P."/>
            <person name="Isnansetyo A."/>
            <person name="Istiqomah I."/>
            <person name="Jumina J."/>
        </authorList>
    </citation>
    <scope>NUCLEOTIDE SEQUENCE [LARGE SCALE GENOMIC DNA]</scope>
    <source>
        <strain evidence="2 3">BBR56</strain>
    </source>
</reference>
<name>A0ABX7VAV8_9GAMM</name>
<gene>
    <name evidence="2" type="ORF">J5X90_01490</name>
</gene>
<dbReference type="PROSITE" id="PS51257">
    <property type="entry name" value="PROKAR_LIPOPROTEIN"/>
    <property type="match status" value="1"/>
</dbReference>
<dbReference type="Proteomes" id="UP000665025">
    <property type="component" value="Chromosome 1"/>
</dbReference>
<accession>A0ABX7VAV8</accession>
<organism evidence="2 3">
    <name type="scientific">Pseudoalteromonas viridis</name>
    <dbReference type="NCBI Taxonomy" id="339617"/>
    <lineage>
        <taxon>Bacteria</taxon>
        <taxon>Pseudomonadati</taxon>
        <taxon>Pseudomonadota</taxon>
        <taxon>Gammaproteobacteria</taxon>
        <taxon>Alteromonadales</taxon>
        <taxon>Pseudoalteromonadaceae</taxon>
        <taxon>Pseudoalteromonas</taxon>
    </lineage>
</organism>
<evidence type="ECO:0000313" key="2">
    <source>
        <dbReference type="EMBL" id="QTL35763.1"/>
    </source>
</evidence>
<evidence type="ECO:0000313" key="3">
    <source>
        <dbReference type="Proteomes" id="UP000665025"/>
    </source>
</evidence>
<proteinExistence type="predicted"/>
<feature type="compositionally biased region" description="Pro residues" evidence="1">
    <location>
        <begin position="46"/>
        <end position="58"/>
    </location>
</feature>
<evidence type="ECO:0000256" key="1">
    <source>
        <dbReference type="SAM" id="MobiDB-lite"/>
    </source>
</evidence>
<keyword evidence="3" id="KW-1185">Reference proteome</keyword>
<feature type="compositionally biased region" description="Low complexity" evidence="1">
    <location>
        <begin position="26"/>
        <end position="45"/>
    </location>
</feature>
<evidence type="ECO:0008006" key="4">
    <source>
        <dbReference type="Google" id="ProtNLM"/>
    </source>
</evidence>